<evidence type="ECO:0000313" key="3">
    <source>
        <dbReference type="Proteomes" id="UP000702209"/>
    </source>
</evidence>
<reference evidence="2 3" key="1">
    <citation type="submission" date="2020-10" db="EMBL/GenBank/DDBJ databases">
        <title>Identification of Nocardia species via Next-generation sequencing and recognition of intraspecies genetic diversity.</title>
        <authorList>
            <person name="Li P."/>
            <person name="Li P."/>
            <person name="Lu B."/>
        </authorList>
    </citation>
    <scope>NUCLEOTIDE SEQUENCE [LARGE SCALE GENOMIC DNA]</scope>
    <source>
        <strain evidence="2 3">BJ06-0157</strain>
    </source>
</reference>
<proteinExistence type="predicted"/>
<dbReference type="RefSeq" id="WP_195133920.1">
    <property type="nucleotide sequence ID" value="NZ_JADLQX010000054.1"/>
</dbReference>
<evidence type="ECO:0000313" key="2">
    <source>
        <dbReference type="EMBL" id="MBF6302739.1"/>
    </source>
</evidence>
<gene>
    <name evidence="2" type="ORF">IU459_35180</name>
</gene>
<dbReference type="EMBL" id="JADLQX010000054">
    <property type="protein sequence ID" value="MBF6302739.1"/>
    <property type="molecule type" value="Genomic_DNA"/>
</dbReference>
<accession>A0ABS0D1Q9</accession>
<protein>
    <submittedName>
        <fullName evidence="2">Uncharacterized protein</fullName>
    </submittedName>
</protein>
<keyword evidence="3" id="KW-1185">Reference proteome</keyword>
<feature type="compositionally biased region" description="Basic residues" evidence="1">
    <location>
        <begin position="1"/>
        <end position="14"/>
    </location>
</feature>
<organism evidence="2 3">
    <name type="scientific">Nocardia amamiensis</name>
    <dbReference type="NCBI Taxonomy" id="404578"/>
    <lineage>
        <taxon>Bacteria</taxon>
        <taxon>Bacillati</taxon>
        <taxon>Actinomycetota</taxon>
        <taxon>Actinomycetes</taxon>
        <taxon>Mycobacteriales</taxon>
        <taxon>Nocardiaceae</taxon>
        <taxon>Nocardia</taxon>
    </lineage>
</organism>
<name>A0ABS0D1Q9_9NOCA</name>
<dbReference type="Proteomes" id="UP000702209">
    <property type="component" value="Unassembled WGS sequence"/>
</dbReference>
<feature type="region of interest" description="Disordered" evidence="1">
    <location>
        <begin position="1"/>
        <end position="20"/>
    </location>
</feature>
<evidence type="ECO:0000256" key="1">
    <source>
        <dbReference type="SAM" id="MobiDB-lite"/>
    </source>
</evidence>
<sequence length="220" mass="24425">MPKRRNQRRHKRKASSQAAMAPAIRYPPDIEIDAILARMMAERSSDVTDPDVDSIHFWGFACTDQPGTQETAHTVIVLDPDAERSPILDAAEWLIRRFPGRLWGFGLAYRTIGEMFTGPGGVPQEAIQAAVAGRLSERAGADEMYAATIFDARARTYTSLTYTHLPELGPTPTWVDDTRDNTDAWIESFDRRIVAAHAWAAAITLDPKANHAAIARLRTP</sequence>
<comment type="caution">
    <text evidence="2">The sequence shown here is derived from an EMBL/GenBank/DDBJ whole genome shotgun (WGS) entry which is preliminary data.</text>
</comment>